<reference evidence="10" key="1">
    <citation type="journal article" date="2019" name="Int. J. Syst. Evol. Microbiol.">
        <title>The Global Catalogue of Microorganisms (GCM) 10K type strain sequencing project: providing services to taxonomists for standard genome sequencing and annotation.</title>
        <authorList>
            <consortium name="The Broad Institute Genomics Platform"/>
            <consortium name="The Broad Institute Genome Sequencing Center for Infectious Disease"/>
            <person name="Wu L."/>
            <person name="Ma J."/>
        </authorList>
    </citation>
    <scope>NUCLEOTIDE SEQUENCE [LARGE SCALE GENOMIC DNA]</scope>
    <source>
        <strain evidence="10">CGMCC 4.7645</strain>
    </source>
</reference>
<dbReference type="NCBIfam" id="TIGR02937">
    <property type="entry name" value="sigma70-ECF"/>
    <property type="match status" value="1"/>
</dbReference>
<keyword evidence="4" id="KW-0731">Sigma factor</keyword>
<dbReference type="SUPFAM" id="SSF88946">
    <property type="entry name" value="Sigma2 domain of RNA polymerase sigma factors"/>
    <property type="match status" value="1"/>
</dbReference>
<evidence type="ECO:0000313" key="10">
    <source>
        <dbReference type="Proteomes" id="UP001597417"/>
    </source>
</evidence>
<evidence type="ECO:0000256" key="1">
    <source>
        <dbReference type="ARBA" id="ARBA00010641"/>
    </source>
</evidence>
<dbReference type="SUPFAM" id="SSF88659">
    <property type="entry name" value="Sigma3 and sigma4 domains of RNA polymerase sigma factors"/>
    <property type="match status" value="1"/>
</dbReference>
<dbReference type="InterPro" id="IPR007627">
    <property type="entry name" value="RNA_pol_sigma70_r2"/>
</dbReference>
<dbReference type="Pfam" id="PF08281">
    <property type="entry name" value="Sigma70_r4_2"/>
    <property type="match status" value="1"/>
</dbReference>
<dbReference type="InterPro" id="IPR037401">
    <property type="entry name" value="SnoaL-like"/>
</dbReference>
<dbReference type="EMBL" id="JBHUKR010000015">
    <property type="protein sequence ID" value="MFD2419977.1"/>
    <property type="molecule type" value="Genomic_DNA"/>
</dbReference>
<dbReference type="NCBIfam" id="NF007214">
    <property type="entry name" value="PRK09636.1"/>
    <property type="match status" value="1"/>
</dbReference>
<proteinExistence type="inferred from homology"/>
<dbReference type="Proteomes" id="UP001597417">
    <property type="component" value="Unassembled WGS sequence"/>
</dbReference>
<dbReference type="Gene3D" id="1.10.1740.10">
    <property type="match status" value="1"/>
</dbReference>
<dbReference type="Gene3D" id="3.10.450.50">
    <property type="match status" value="1"/>
</dbReference>
<accession>A0ABW5G1M2</accession>
<evidence type="ECO:0000259" key="8">
    <source>
        <dbReference type="Pfam" id="PF12680"/>
    </source>
</evidence>
<evidence type="ECO:0000256" key="3">
    <source>
        <dbReference type="ARBA" id="ARBA00023015"/>
    </source>
</evidence>
<dbReference type="CDD" id="cd06171">
    <property type="entry name" value="Sigma70_r4"/>
    <property type="match status" value="1"/>
</dbReference>
<feature type="domain" description="RNA polymerase sigma factor 70 region 4 type 2" evidence="7">
    <location>
        <begin position="117"/>
        <end position="167"/>
    </location>
</feature>
<dbReference type="InterPro" id="IPR013325">
    <property type="entry name" value="RNA_pol_sigma_r2"/>
</dbReference>
<dbReference type="PANTHER" id="PTHR30173">
    <property type="entry name" value="SIGMA 19 FACTOR"/>
    <property type="match status" value="1"/>
</dbReference>
<evidence type="ECO:0000256" key="2">
    <source>
        <dbReference type="ARBA" id="ARBA00011344"/>
    </source>
</evidence>
<name>A0ABW5G1M2_9PSEU</name>
<dbReference type="RefSeq" id="WP_378267999.1">
    <property type="nucleotide sequence ID" value="NZ_JBHUKR010000015.1"/>
</dbReference>
<keyword evidence="5" id="KW-0804">Transcription</keyword>
<comment type="caution">
    <text evidence="9">The sequence shown here is derived from an EMBL/GenBank/DDBJ whole genome shotgun (WGS) entry which is preliminary data.</text>
</comment>
<dbReference type="InterPro" id="IPR036388">
    <property type="entry name" value="WH-like_DNA-bd_sf"/>
</dbReference>
<evidence type="ECO:0000256" key="5">
    <source>
        <dbReference type="ARBA" id="ARBA00023163"/>
    </source>
</evidence>
<comment type="subunit">
    <text evidence="2">Interacts transiently with the RNA polymerase catalytic core formed by RpoA, RpoB, RpoC and RpoZ (2 alpha, 1 beta, 1 beta' and 1 omega subunit) to form the RNA polymerase holoenzyme that can initiate transcription.</text>
</comment>
<keyword evidence="10" id="KW-1185">Reference proteome</keyword>
<organism evidence="9 10">
    <name type="scientific">Amycolatopsis pigmentata</name>
    <dbReference type="NCBI Taxonomy" id="450801"/>
    <lineage>
        <taxon>Bacteria</taxon>
        <taxon>Bacillati</taxon>
        <taxon>Actinomycetota</taxon>
        <taxon>Actinomycetes</taxon>
        <taxon>Pseudonocardiales</taxon>
        <taxon>Pseudonocardiaceae</taxon>
        <taxon>Amycolatopsis</taxon>
    </lineage>
</organism>
<comment type="similarity">
    <text evidence="1">Belongs to the sigma-70 factor family. ECF subfamily.</text>
</comment>
<protein>
    <submittedName>
        <fullName evidence="9">Sigma-70 family RNA polymerase sigma factor</fullName>
    </submittedName>
</protein>
<evidence type="ECO:0000256" key="4">
    <source>
        <dbReference type="ARBA" id="ARBA00023082"/>
    </source>
</evidence>
<dbReference type="PANTHER" id="PTHR30173:SF36">
    <property type="entry name" value="ECF RNA POLYMERASE SIGMA FACTOR SIGJ"/>
    <property type="match status" value="1"/>
</dbReference>
<dbReference type="InterPro" id="IPR013249">
    <property type="entry name" value="RNA_pol_sigma70_r4_t2"/>
</dbReference>
<sequence length="316" mass="34153">MDTGHVPVSEFEKLRPRLTTVAYRLTGSVSDAEDAVQESWLRLAGLTAGERAAIRDLTGWLTTVVGRICLDRLRSAAVRRERYIGEWLPEPVVTPLDSAGDDPLEAAVRDEGVRMAAMVVLDKLTPEQRVAFVLHDAFSLPFAEIGEILGVSPATARQHASRGRRALDDAQPPPRASMAEQRAVLDRFMAAVAAGDVRAVAEVLHPDVVLIGDSDGKAKTTHRVMVGASKVLRFFDGLQRMYSPGAFATARPFLVNGDVGLFVPKLPGADGYRTLDAHLTTFAIRGGRIEAIYDMANPDKLTRVPTDSGPGTPPPK</sequence>
<dbReference type="InterPro" id="IPR052704">
    <property type="entry name" value="ECF_Sigma-70_Domain"/>
</dbReference>
<dbReference type="InterPro" id="IPR013324">
    <property type="entry name" value="RNA_pol_sigma_r3/r4-like"/>
</dbReference>
<evidence type="ECO:0000313" key="9">
    <source>
        <dbReference type="EMBL" id="MFD2419977.1"/>
    </source>
</evidence>
<dbReference type="SUPFAM" id="SSF54427">
    <property type="entry name" value="NTF2-like"/>
    <property type="match status" value="1"/>
</dbReference>
<dbReference type="Pfam" id="PF12680">
    <property type="entry name" value="SnoaL_2"/>
    <property type="match status" value="1"/>
</dbReference>
<evidence type="ECO:0000259" key="6">
    <source>
        <dbReference type="Pfam" id="PF04542"/>
    </source>
</evidence>
<feature type="domain" description="SnoaL-like" evidence="8">
    <location>
        <begin position="186"/>
        <end position="289"/>
    </location>
</feature>
<evidence type="ECO:0000259" key="7">
    <source>
        <dbReference type="Pfam" id="PF08281"/>
    </source>
</evidence>
<dbReference type="InterPro" id="IPR032710">
    <property type="entry name" value="NTF2-like_dom_sf"/>
</dbReference>
<gene>
    <name evidence="9" type="ORF">ACFSXZ_26980</name>
</gene>
<dbReference type="Gene3D" id="1.10.10.10">
    <property type="entry name" value="Winged helix-like DNA-binding domain superfamily/Winged helix DNA-binding domain"/>
    <property type="match status" value="1"/>
</dbReference>
<dbReference type="Pfam" id="PF04542">
    <property type="entry name" value="Sigma70_r2"/>
    <property type="match status" value="1"/>
</dbReference>
<keyword evidence="3" id="KW-0805">Transcription regulation</keyword>
<feature type="domain" description="RNA polymerase sigma-70 region 2" evidence="6">
    <location>
        <begin position="11"/>
        <end position="77"/>
    </location>
</feature>
<dbReference type="InterPro" id="IPR014284">
    <property type="entry name" value="RNA_pol_sigma-70_dom"/>
</dbReference>